<reference evidence="1 2" key="1">
    <citation type="submission" date="2020-07" db="EMBL/GenBank/DDBJ databases">
        <title>Sequencing the genomes of 1000 actinobacteria strains.</title>
        <authorList>
            <person name="Klenk H.-P."/>
        </authorList>
    </citation>
    <scope>NUCLEOTIDE SEQUENCE [LARGE SCALE GENOMIC DNA]</scope>
    <source>
        <strain evidence="1 2">DSM 24662</strain>
    </source>
</reference>
<proteinExistence type="predicted"/>
<dbReference type="AlphaFoldDB" id="A0A7Y9GPS5"/>
<evidence type="ECO:0000313" key="1">
    <source>
        <dbReference type="EMBL" id="NYE20339.1"/>
    </source>
</evidence>
<organism evidence="1 2">
    <name type="scientific">Microbacterium immunditiarum</name>
    <dbReference type="NCBI Taxonomy" id="337480"/>
    <lineage>
        <taxon>Bacteria</taxon>
        <taxon>Bacillati</taxon>
        <taxon>Actinomycetota</taxon>
        <taxon>Actinomycetes</taxon>
        <taxon>Micrococcales</taxon>
        <taxon>Microbacteriaceae</taxon>
        <taxon>Microbacterium</taxon>
    </lineage>
</organism>
<evidence type="ECO:0000313" key="2">
    <source>
        <dbReference type="Proteomes" id="UP000576969"/>
    </source>
</evidence>
<dbReference type="Pfam" id="PF20120">
    <property type="entry name" value="DUF6510"/>
    <property type="match status" value="1"/>
</dbReference>
<dbReference type="InterPro" id="IPR045423">
    <property type="entry name" value="DUF6510"/>
</dbReference>
<dbReference type="EMBL" id="JACCBV010000001">
    <property type="protein sequence ID" value="NYE20339.1"/>
    <property type="molecule type" value="Genomic_DNA"/>
</dbReference>
<comment type="caution">
    <text evidence="1">The sequence shown here is derived from an EMBL/GenBank/DDBJ whole genome shotgun (WGS) entry which is preliminary data.</text>
</comment>
<gene>
    <name evidence="1" type="ORF">BJ991_002367</name>
</gene>
<keyword evidence="2" id="KW-1185">Reference proteome</keyword>
<sequence>MRAENASSVVDGNAIAGLLAELFAQDMTMMTGTCGGCGAAEPLAQSVVELDEIAAIVRCRSCTHTLFTVLRDGERLRLRIGSLVTLEGP</sequence>
<protein>
    <submittedName>
        <fullName evidence="1">Uncharacterized protein</fullName>
    </submittedName>
</protein>
<name>A0A7Y9GPS5_9MICO</name>
<accession>A0A7Y9GPS5</accession>
<dbReference type="Proteomes" id="UP000576969">
    <property type="component" value="Unassembled WGS sequence"/>
</dbReference>